<organism evidence="19 20">
    <name type="scientific">Blyttiomyces helicus</name>
    <dbReference type="NCBI Taxonomy" id="388810"/>
    <lineage>
        <taxon>Eukaryota</taxon>
        <taxon>Fungi</taxon>
        <taxon>Fungi incertae sedis</taxon>
        <taxon>Chytridiomycota</taxon>
        <taxon>Chytridiomycota incertae sedis</taxon>
        <taxon>Chytridiomycetes</taxon>
        <taxon>Chytridiomycetes incertae sedis</taxon>
        <taxon>Blyttiomyces</taxon>
    </lineage>
</organism>
<evidence type="ECO:0000259" key="18">
    <source>
        <dbReference type="Pfam" id="PF00690"/>
    </source>
</evidence>
<comment type="subcellular location">
    <subcellularLocation>
        <location evidence="1">Endomembrane system</location>
        <topology evidence="1">Multi-pass membrane protein</topology>
    </subcellularLocation>
    <subcellularLocation>
        <location evidence="14">Membrane</location>
        <topology evidence="14">Multi-pass membrane protein</topology>
    </subcellularLocation>
</comment>
<keyword evidence="6 14" id="KW-0547">Nucleotide-binding</keyword>
<gene>
    <name evidence="19" type="ORF">BDK51DRAFT_40529</name>
</gene>
<sequence length="1275" mass="136510">MSGHSSPSDIDGDGQVQDLQTVATSLLGQDTSGQAWALPPISAYPQARESGGGSGQGGYSSSSGLAPVPMGDADEQGQLDAAQMEERRREKVALLRVRQPRFMPDEFGLTITELSAICSFDNRSDPSQIELLNSQYGGPEGVAYLLKTDLDMGLPLQRATFMRRKSVLDQGKFIAVGAKEDLEAGDTGAATAKGADMTVGDKDIRTLVFGSNLIPPPKPSSILEIVWETIKDDPIIKVLIVGAVVVLALGTAICPSEGWVEGVAILVAVVIVLSSDKRTKVIRGGIKDQVSSWDLLVGDIVEVVVGDEIPADGIYVSGNRLVVDESPLTGESLPVKKGPSSPYLFSGCQISEGFGTMLVTAVGTRSSGGQIQELLNEAQSEETVLQMKLKIVAVLIGKIGVASGLLTFIGLAIRWAIDWAQGNPLVSDSCGGSTSGSLARIEAIAKDFVIGITVVVVAVPEGLPLAVTVSLAFSMFKMIQDKCFVRHLDASETMGEATCICTDKTGTLTENRMTAVKALVGDQVHYGEGSGEEQTHPFTERTFGTRVRDLLAEGICINSSCFLKIKPETGAALFVGSATEGALLQFAQKIGVHYEGVRAGVEKVENGTWSFSSDRKRMSTLVRPIASAPPTTTSSASSTTAKEYRLYTKGASEIVLGLCTHIIDAEASSVTPLSSNDLARIQRTIKRWASQGLRTIAMAYKDTDKLLTTFEGQGKKDDPEHDLVFIGLVGIKDPLRKEVPGAVAQCQKAGLTIRMVTGDNILTACKIARECNIMYGDGVALEGPVFRLMSEEEKIAILPRLQVLARSSPSDKHTLVSLLRKLGEVVAVTGDGTNDAPALKEADVGFAMGICGTQIAMNASDIVLLDDNFVSLVQSIRWGRNVLNCVRKFLQFQLGVNLAAITLTFVGSVTVGSSPLSTVQLLWVNLIMDSLGALALASEEPEDDILDHPPHSRHENLLSGPMKEYIFMQLVYQITVLLVLLLRGDDIFSPDATFYNSADITGTPSKRLKTLVFTTFILMQVTNEVMARQLNGELNLFRNFFRNKLFLLILAVILIVQVLAIVFGGSFFDTVQMNWEDWVICAVLALVNFPCVFVGRAIALLVHRTRGSSRRVHPEKGLAGREASIQRTTSVRSADVDSQQVASIGGRRGSVGSGGMRDSTGKRESMATPLISSSGGAGGSLPILSSGIASSTGLLRTGSGMGGAYRTTHRSGRRWQTLRSAVVLMNALDDVRKDDFTRTGPDQSFIENVRSFRKDPALPTKNAANTRSAASLRKL</sequence>
<keyword evidence="13 14" id="KW-0472">Membrane</keyword>
<dbReference type="AlphaFoldDB" id="A0A4P9WMQ4"/>
<dbReference type="PANTHER" id="PTHR24093:SF369">
    <property type="entry name" value="CALCIUM-TRANSPORTING ATPASE"/>
    <property type="match status" value="1"/>
</dbReference>
<dbReference type="GO" id="GO:0005524">
    <property type="term" value="F:ATP binding"/>
    <property type="evidence" value="ECO:0007669"/>
    <property type="project" value="UniProtKB-KW"/>
</dbReference>
<dbReference type="SFLD" id="SFLDG00002">
    <property type="entry name" value="C1.7:_P-type_atpase_like"/>
    <property type="match status" value="1"/>
</dbReference>
<evidence type="ECO:0000256" key="12">
    <source>
        <dbReference type="ARBA" id="ARBA00023065"/>
    </source>
</evidence>
<evidence type="ECO:0000256" key="5">
    <source>
        <dbReference type="ARBA" id="ARBA00022723"/>
    </source>
</evidence>
<feature type="transmembrane region" description="Helical" evidence="14">
    <location>
        <begin position="448"/>
        <end position="476"/>
    </location>
</feature>
<dbReference type="PRINTS" id="PR00120">
    <property type="entry name" value="HATPASE"/>
</dbReference>
<dbReference type="EMBL" id="KZ993919">
    <property type="protein sequence ID" value="RKO94361.1"/>
    <property type="molecule type" value="Genomic_DNA"/>
</dbReference>
<feature type="compositionally biased region" description="Polar residues" evidence="15">
    <location>
        <begin position="1125"/>
        <end position="1142"/>
    </location>
</feature>
<feature type="region of interest" description="Disordered" evidence="15">
    <location>
        <begin position="1256"/>
        <end position="1275"/>
    </location>
</feature>
<evidence type="ECO:0000256" key="2">
    <source>
        <dbReference type="ARBA" id="ARBA00022448"/>
    </source>
</evidence>
<feature type="transmembrane region" description="Helical" evidence="14">
    <location>
        <begin position="1077"/>
        <end position="1102"/>
    </location>
</feature>
<evidence type="ECO:0000256" key="13">
    <source>
        <dbReference type="ARBA" id="ARBA00023136"/>
    </source>
</evidence>
<dbReference type="Pfam" id="PF00690">
    <property type="entry name" value="Cation_ATPase_N"/>
    <property type="match status" value="1"/>
</dbReference>
<dbReference type="InterPro" id="IPR023298">
    <property type="entry name" value="ATPase_P-typ_TM_dom_sf"/>
</dbReference>
<dbReference type="InterPro" id="IPR001757">
    <property type="entry name" value="P_typ_ATPase"/>
</dbReference>
<dbReference type="InterPro" id="IPR023299">
    <property type="entry name" value="ATPase_P-typ_cyto_dom_N"/>
</dbReference>
<dbReference type="InterPro" id="IPR004014">
    <property type="entry name" value="ATPase_P-typ_cation-transptr_N"/>
</dbReference>
<protein>
    <recommendedName>
        <fullName evidence="14">Calcium-transporting ATPase</fullName>
        <ecNumber evidence="14">7.2.2.10</ecNumber>
    </recommendedName>
</protein>
<dbReference type="SUPFAM" id="SSF81660">
    <property type="entry name" value="Metal cation-transporting ATPase, ATP-binding domain N"/>
    <property type="match status" value="1"/>
</dbReference>
<dbReference type="InterPro" id="IPR023214">
    <property type="entry name" value="HAD_sf"/>
</dbReference>
<evidence type="ECO:0000259" key="16">
    <source>
        <dbReference type="Pfam" id="PF00122"/>
    </source>
</evidence>
<comment type="similarity">
    <text evidence="14">Belongs to the cation transport ATPase (P-type) (TC 3.A.3) family.</text>
</comment>
<dbReference type="OrthoDB" id="3352408at2759"/>
<dbReference type="InterPro" id="IPR059000">
    <property type="entry name" value="ATPase_P-type_domA"/>
</dbReference>
<keyword evidence="11 14" id="KW-1133">Transmembrane helix</keyword>
<dbReference type="Gene3D" id="3.40.50.1000">
    <property type="entry name" value="HAD superfamily/HAD-like"/>
    <property type="match status" value="1"/>
</dbReference>
<evidence type="ECO:0000313" key="20">
    <source>
        <dbReference type="Proteomes" id="UP000269721"/>
    </source>
</evidence>
<dbReference type="SUPFAM" id="SSF81665">
    <property type="entry name" value="Calcium ATPase, transmembrane domain M"/>
    <property type="match status" value="1"/>
</dbReference>
<reference evidence="20" key="1">
    <citation type="journal article" date="2018" name="Nat. Microbiol.">
        <title>Leveraging single-cell genomics to expand the fungal tree of life.</title>
        <authorList>
            <person name="Ahrendt S.R."/>
            <person name="Quandt C.A."/>
            <person name="Ciobanu D."/>
            <person name="Clum A."/>
            <person name="Salamov A."/>
            <person name="Andreopoulos B."/>
            <person name="Cheng J.F."/>
            <person name="Woyke T."/>
            <person name="Pelin A."/>
            <person name="Henrissat B."/>
            <person name="Reynolds N.K."/>
            <person name="Benny G.L."/>
            <person name="Smith M.E."/>
            <person name="James T.Y."/>
            <person name="Grigoriev I.V."/>
        </authorList>
    </citation>
    <scope>NUCLEOTIDE SEQUENCE [LARGE SCALE GENOMIC DNA]</scope>
</reference>
<dbReference type="NCBIfam" id="TIGR01517">
    <property type="entry name" value="ATPase-IIB_Ca"/>
    <property type="match status" value="1"/>
</dbReference>
<feature type="compositionally biased region" description="Gly residues" evidence="15">
    <location>
        <begin position="1146"/>
        <end position="1155"/>
    </location>
</feature>
<keyword evidence="7 14" id="KW-0106">Calcium</keyword>
<dbReference type="GO" id="GO:0005886">
    <property type="term" value="C:plasma membrane"/>
    <property type="evidence" value="ECO:0007669"/>
    <property type="project" value="TreeGrafter"/>
</dbReference>
<accession>A0A4P9WMQ4</accession>
<evidence type="ECO:0000256" key="14">
    <source>
        <dbReference type="RuleBase" id="RU361146"/>
    </source>
</evidence>
<keyword evidence="4 14" id="KW-0812">Transmembrane</keyword>
<dbReference type="Gene3D" id="2.70.150.10">
    <property type="entry name" value="Calcium-transporting ATPase, cytoplasmic transduction domain A"/>
    <property type="match status" value="1"/>
</dbReference>
<dbReference type="SUPFAM" id="SSF81653">
    <property type="entry name" value="Calcium ATPase, transduction domain A"/>
    <property type="match status" value="1"/>
</dbReference>
<proteinExistence type="inferred from homology"/>
<feature type="domain" description="Cation-transporting P-type ATPase N-terminal" evidence="18">
    <location>
        <begin position="205"/>
        <end position="245"/>
    </location>
</feature>
<keyword evidence="5" id="KW-0479">Metal-binding</keyword>
<dbReference type="GO" id="GO:0005388">
    <property type="term" value="F:P-type calcium transporter activity"/>
    <property type="evidence" value="ECO:0007669"/>
    <property type="project" value="UniProtKB-EC"/>
</dbReference>
<keyword evidence="12 14" id="KW-0406">Ion transport</keyword>
<evidence type="ECO:0000313" key="19">
    <source>
        <dbReference type="EMBL" id="RKO94361.1"/>
    </source>
</evidence>
<dbReference type="GO" id="GO:0006874">
    <property type="term" value="P:intracellular calcium ion homeostasis"/>
    <property type="evidence" value="ECO:0007669"/>
    <property type="project" value="TreeGrafter"/>
</dbReference>
<dbReference type="Gene3D" id="3.40.1110.10">
    <property type="entry name" value="Calcium-transporting ATPase, cytoplasmic domain N"/>
    <property type="match status" value="1"/>
</dbReference>
<keyword evidence="2 14" id="KW-0813">Transport</keyword>
<dbReference type="InterPro" id="IPR006408">
    <property type="entry name" value="P-type_ATPase_IIB"/>
</dbReference>
<dbReference type="SFLD" id="SFLDF00027">
    <property type="entry name" value="p-type_atpase"/>
    <property type="match status" value="1"/>
</dbReference>
<dbReference type="InterPro" id="IPR044492">
    <property type="entry name" value="P_typ_ATPase_HD_dom"/>
</dbReference>
<evidence type="ECO:0000256" key="6">
    <source>
        <dbReference type="ARBA" id="ARBA00022741"/>
    </source>
</evidence>
<feature type="region of interest" description="Disordered" evidence="15">
    <location>
        <begin position="1"/>
        <end position="85"/>
    </location>
</feature>
<keyword evidence="3 14" id="KW-0109">Calcium transport</keyword>
<dbReference type="SFLD" id="SFLDS00003">
    <property type="entry name" value="Haloacid_Dehalogenase"/>
    <property type="match status" value="1"/>
</dbReference>
<dbReference type="PROSITE" id="PS00154">
    <property type="entry name" value="ATPASE_E1_E2"/>
    <property type="match status" value="1"/>
</dbReference>
<dbReference type="Proteomes" id="UP000269721">
    <property type="component" value="Unassembled WGS sequence"/>
</dbReference>
<keyword evidence="10" id="KW-1278">Translocase</keyword>
<feature type="domain" description="P-type ATPase A" evidence="16">
    <location>
        <begin position="276"/>
        <end position="375"/>
    </location>
</feature>
<feature type="region of interest" description="Disordered" evidence="15">
    <location>
        <begin position="1111"/>
        <end position="1174"/>
    </location>
</feature>
<comment type="function">
    <text evidence="14">Catalyzes the hydrolysis of ATP coupled with the transport of calcium.</text>
</comment>
<dbReference type="InterPro" id="IPR018303">
    <property type="entry name" value="ATPase_P-typ_P_site"/>
</dbReference>
<feature type="domain" description="Cation-transporting P-type ATPase C-terminal" evidence="17">
    <location>
        <begin position="914"/>
        <end position="1094"/>
    </location>
</feature>
<comment type="catalytic activity">
    <reaction evidence="14">
        <text>Ca(2+)(in) + ATP + H2O = Ca(2+)(out) + ADP + phosphate + H(+)</text>
        <dbReference type="Rhea" id="RHEA:18105"/>
        <dbReference type="ChEBI" id="CHEBI:15377"/>
        <dbReference type="ChEBI" id="CHEBI:15378"/>
        <dbReference type="ChEBI" id="CHEBI:29108"/>
        <dbReference type="ChEBI" id="CHEBI:30616"/>
        <dbReference type="ChEBI" id="CHEBI:43474"/>
        <dbReference type="ChEBI" id="CHEBI:456216"/>
        <dbReference type="EC" id="7.2.2.10"/>
    </reaction>
</comment>
<evidence type="ECO:0000256" key="3">
    <source>
        <dbReference type="ARBA" id="ARBA00022568"/>
    </source>
</evidence>
<dbReference type="NCBIfam" id="TIGR01494">
    <property type="entry name" value="ATPase_P-type"/>
    <property type="match status" value="2"/>
</dbReference>
<dbReference type="GO" id="GO:0012505">
    <property type="term" value="C:endomembrane system"/>
    <property type="evidence" value="ECO:0007669"/>
    <property type="project" value="UniProtKB-SubCell"/>
</dbReference>
<dbReference type="InterPro" id="IPR006068">
    <property type="entry name" value="ATPase_P-typ_cation-transptr_C"/>
</dbReference>
<feature type="compositionally biased region" description="Polar residues" evidence="15">
    <location>
        <begin position="17"/>
        <end position="34"/>
    </location>
</feature>
<dbReference type="Gene3D" id="1.20.1110.10">
    <property type="entry name" value="Calcium-transporting ATPase, transmembrane domain"/>
    <property type="match status" value="1"/>
</dbReference>
<dbReference type="Pfam" id="PF00122">
    <property type="entry name" value="E1-E2_ATPase"/>
    <property type="match status" value="1"/>
</dbReference>
<dbReference type="GO" id="GO:0046872">
    <property type="term" value="F:metal ion binding"/>
    <property type="evidence" value="ECO:0007669"/>
    <property type="project" value="UniProtKB-KW"/>
</dbReference>
<dbReference type="Pfam" id="PF00689">
    <property type="entry name" value="Cation_ATPase_C"/>
    <property type="match status" value="1"/>
</dbReference>
<evidence type="ECO:0000256" key="1">
    <source>
        <dbReference type="ARBA" id="ARBA00004127"/>
    </source>
</evidence>
<name>A0A4P9WMQ4_9FUNG</name>
<evidence type="ECO:0000256" key="11">
    <source>
        <dbReference type="ARBA" id="ARBA00022989"/>
    </source>
</evidence>
<dbReference type="GO" id="GO:0016887">
    <property type="term" value="F:ATP hydrolysis activity"/>
    <property type="evidence" value="ECO:0007669"/>
    <property type="project" value="InterPro"/>
</dbReference>
<dbReference type="EC" id="7.2.2.10" evidence="14"/>
<keyword evidence="9" id="KW-0460">Magnesium</keyword>
<dbReference type="PRINTS" id="PR00119">
    <property type="entry name" value="CATATPASE"/>
</dbReference>
<dbReference type="InterPro" id="IPR036412">
    <property type="entry name" value="HAD-like_sf"/>
</dbReference>
<evidence type="ECO:0000259" key="17">
    <source>
        <dbReference type="Pfam" id="PF00689"/>
    </source>
</evidence>
<dbReference type="InterPro" id="IPR008250">
    <property type="entry name" value="ATPase_P-typ_transduc_dom_A_sf"/>
</dbReference>
<keyword evidence="8 14" id="KW-0067">ATP-binding</keyword>
<feature type="transmembrane region" description="Helical" evidence="14">
    <location>
        <begin position="391"/>
        <end position="417"/>
    </location>
</feature>
<evidence type="ECO:0000256" key="15">
    <source>
        <dbReference type="SAM" id="MobiDB-lite"/>
    </source>
</evidence>
<evidence type="ECO:0000256" key="10">
    <source>
        <dbReference type="ARBA" id="ARBA00022967"/>
    </source>
</evidence>
<feature type="transmembrane region" description="Helical" evidence="14">
    <location>
        <begin position="965"/>
        <end position="982"/>
    </location>
</feature>
<evidence type="ECO:0000256" key="8">
    <source>
        <dbReference type="ARBA" id="ARBA00022840"/>
    </source>
</evidence>
<dbReference type="SUPFAM" id="SSF56784">
    <property type="entry name" value="HAD-like"/>
    <property type="match status" value="1"/>
</dbReference>
<dbReference type="PANTHER" id="PTHR24093">
    <property type="entry name" value="CATION TRANSPORTING ATPASE"/>
    <property type="match status" value="1"/>
</dbReference>
<evidence type="ECO:0000256" key="9">
    <source>
        <dbReference type="ARBA" id="ARBA00022842"/>
    </source>
</evidence>
<feature type="transmembrane region" description="Helical" evidence="14">
    <location>
        <begin position="1045"/>
        <end position="1065"/>
    </location>
</feature>
<dbReference type="Pfam" id="PF13246">
    <property type="entry name" value="Cation_ATPase"/>
    <property type="match status" value="1"/>
</dbReference>
<evidence type="ECO:0000256" key="4">
    <source>
        <dbReference type="ARBA" id="ARBA00022692"/>
    </source>
</evidence>
<evidence type="ECO:0000256" key="7">
    <source>
        <dbReference type="ARBA" id="ARBA00022837"/>
    </source>
</evidence>
<comment type="caution">
    <text evidence="14">Lacks conserved residue(s) required for the propagation of feature annotation.</text>
</comment>
<keyword evidence="20" id="KW-1185">Reference proteome</keyword>